<sequence length="43" mass="5024">MWYQLWFVGILLMCAITSLVLVWLEPRFESAKKDEADGNHKIA</sequence>
<dbReference type="Pfam" id="PF08173">
    <property type="entry name" value="YbgT_YccB"/>
    <property type="match status" value="1"/>
</dbReference>
<organism evidence="1 2">
    <name type="scientific">Escherichia fergusonii</name>
    <dbReference type="NCBI Taxonomy" id="564"/>
    <lineage>
        <taxon>Bacteria</taxon>
        <taxon>Pseudomonadati</taxon>
        <taxon>Pseudomonadota</taxon>
        <taxon>Gammaproteobacteria</taxon>
        <taxon>Enterobacterales</taxon>
        <taxon>Enterobacteriaceae</taxon>
        <taxon>Escherichia</taxon>
    </lineage>
</organism>
<dbReference type="Proteomes" id="UP000510927">
    <property type="component" value="Chromosome"/>
</dbReference>
<gene>
    <name evidence="1" type="primary">cbdX</name>
    <name evidence="1" type="ORF">HVY52_09260</name>
</gene>
<dbReference type="InterPro" id="IPR012994">
    <property type="entry name" value="YbgT_YccB"/>
</dbReference>
<name>A0A7L6ZPH2_ESCFE</name>
<protein>
    <submittedName>
        <fullName evidence="1">Cytochrome bd-II oxidase subunit CbdX</fullName>
    </submittedName>
</protein>
<dbReference type="AlphaFoldDB" id="A0A7L6ZPH2"/>
<dbReference type="EMBL" id="CP055675">
    <property type="protein sequence ID" value="QLM99985.1"/>
    <property type="molecule type" value="Genomic_DNA"/>
</dbReference>
<reference evidence="1 2" key="1">
    <citation type="submission" date="2020-06" db="EMBL/GenBank/DDBJ databases">
        <title>REHAB project genomes.</title>
        <authorList>
            <person name="Shaw L.P."/>
        </authorList>
    </citation>
    <scope>NUCLEOTIDE SEQUENCE [LARGE SCALE GENOMIC DNA]</scope>
    <source>
        <strain evidence="1 2">RHB28-C13</strain>
    </source>
</reference>
<dbReference type="GeneID" id="75057765"/>
<proteinExistence type="predicted"/>
<dbReference type="NCBIfam" id="NF011333">
    <property type="entry name" value="PRK14749.1"/>
    <property type="match status" value="1"/>
</dbReference>
<accession>A0A7L6ZPH2</accession>
<evidence type="ECO:0000313" key="2">
    <source>
        <dbReference type="Proteomes" id="UP000510927"/>
    </source>
</evidence>
<evidence type="ECO:0000313" key="1">
    <source>
        <dbReference type="EMBL" id="QLM99985.1"/>
    </source>
</evidence>
<dbReference type="RefSeq" id="WP_002431596.1">
    <property type="nucleotide sequence ID" value="NZ_AP027926.1"/>
</dbReference>